<evidence type="ECO:0000256" key="1">
    <source>
        <dbReference type="SAM" id="SignalP"/>
    </source>
</evidence>
<feature type="signal peptide" evidence="1">
    <location>
        <begin position="1"/>
        <end position="18"/>
    </location>
</feature>
<accession>A0A3E1P1F3</accession>
<gene>
    <name evidence="2" type="ORF">DXN04_18715</name>
</gene>
<feature type="chain" id="PRO_5017759322" evidence="1">
    <location>
        <begin position="19"/>
        <end position="247"/>
    </location>
</feature>
<keyword evidence="1" id="KW-0732">Signal</keyword>
<name>A0A3E1P1F3_9BACT</name>
<proteinExistence type="predicted"/>
<comment type="caution">
    <text evidence="2">The sequence shown here is derived from an EMBL/GenBank/DDBJ whole genome shotgun (WGS) entry which is preliminary data.</text>
</comment>
<dbReference type="RefSeq" id="WP_116854900.1">
    <property type="nucleotide sequence ID" value="NZ_QTJV01000006.1"/>
</dbReference>
<organism evidence="2 3">
    <name type="scientific">Chitinophaga silvisoli</name>
    <dbReference type="NCBI Taxonomy" id="2291814"/>
    <lineage>
        <taxon>Bacteria</taxon>
        <taxon>Pseudomonadati</taxon>
        <taxon>Bacteroidota</taxon>
        <taxon>Chitinophagia</taxon>
        <taxon>Chitinophagales</taxon>
        <taxon>Chitinophagaceae</taxon>
        <taxon>Chitinophaga</taxon>
    </lineage>
</organism>
<evidence type="ECO:0000313" key="3">
    <source>
        <dbReference type="Proteomes" id="UP000261174"/>
    </source>
</evidence>
<dbReference type="OrthoDB" id="7433394at2"/>
<keyword evidence="3" id="KW-1185">Reference proteome</keyword>
<dbReference type="AlphaFoldDB" id="A0A3E1P1F3"/>
<reference evidence="2 3" key="1">
    <citation type="submission" date="2018-08" db="EMBL/GenBank/DDBJ databases">
        <title>Chitinophaga sp. K20C18050901, a novel bacterium isolated from forest soil.</title>
        <authorList>
            <person name="Wang C."/>
        </authorList>
    </citation>
    <scope>NUCLEOTIDE SEQUENCE [LARGE SCALE GENOMIC DNA]</scope>
    <source>
        <strain evidence="2 3">K20C18050901</strain>
    </source>
</reference>
<dbReference type="Proteomes" id="UP000261174">
    <property type="component" value="Unassembled WGS sequence"/>
</dbReference>
<sequence>MKKLLLAIFLYASVTAFGQDNSNPNPKATAAFIALVKQQDKQAIADKVNYPFKRQYPLPAINNKQEFLARYNEVFDDSLIHIIVISDPAKDWTSGGWRGISLNRGQVWLDDNGKLIAVNYQTKLEAAKRAALIEADRNAIFPGLRDYKQPVLAFQTERFKVRVDEMGNNTFRYASWPVNAKTIDKPDMIIPDGKFIREGSGGNHYFSFENGAYTYNVEVTIIAKEKLPPTLTILKGDETILTQQAKK</sequence>
<evidence type="ECO:0000313" key="2">
    <source>
        <dbReference type="EMBL" id="RFM33982.1"/>
    </source>
</evidence>
<protein>
    <submittedName>
        <fullName evidence="2">Uncharacterized protein</fullName>
    </submittedName>
</protein>
<dbReference type="EMBL" id="QTJV01000006">
    <property type="protein sequence ID" value="RFM33982.1"/>
    <property type="molecule type" value="Genomic_DNA"/>
</dbReference>